<organism evidence="8">
    <name type="scientific">Sheuella amnicola</name>
    <dbReference type="NCBI Taxonomy" id="2707330"/>
    <lineage>
        <taxon>Bacteria</taxon>
        <taxon>Pseudomonadati</taxon>
        <taxon>Pseudomonadota</taxon>
        <taxon>Betaproteobacteria</taxon>
        <taxon>Burkholderiales</taxon>
        <taxon>Alcaligenaceae</taxon>
        <taxon>Sheuella</taxon>
    </lineage>
</organism>
<feature type="transmembrane region" description="Helical" evidence="6">
    <location>
        <begin position="155"/>
        <end position="176"/>
    </location>
</feature>
<feature type="transmembrane region" description="Helical" evidence="6">
    <location>
        <begin position="124"/>
        <end position="143"/>
    </location>
</feature>
<dbReference type="GO" id="GO:0005886">
    <property type="term" value="C:plasma membrane"/>
    <property type="evidence" value="ECO:0007669"/>
    <property type="project" value="UniProtKB-SubCell"/>
</dbReference>
<feature type="transmembrane region" description="Helical" evidence="6">
    <location>
        <begin position="188"/>
        <end position="207"/>
    </location>
</feature>
<evidence type="ECO:0000256" key="4">
    <source>
        <dbReference type="ARBA" id="ARBA00022989"/>
    </source>
</evidence>
<dbReference type="InterPro" id="IPR000620">
    <property type="entry name" value="EamA_dom"/>
</dbReference>
<sequence length="297" mass="32325">MSADSLSRRTAFWLLAALILAWGLNWVSNKATLDYVPPIWATFFRTGPALLIMLILCGVSGRLVRPVKADLPIIFSVGWLHMVGFSVLASVGMQYLSAGLAIVLAYTTPLWVMPASRIFLGEPFGWRQASGLAIGMLGLAVIFRPDQIDWSNRDVVLGHGLILLAAFSWAICIVYGRGHKFVTPTFELLPWQMLLACVTQLILALAIEGVPRIDWSLKVVSLLGFSCIFGTVVAYWIMNTVNRGLPASITSMALLAVPVMGLICSAVILDEKIAFSLWLATALIIGGIVLARPVRQS</sequence>
<dbReference type="PANTHER" id="PTHR32322">
    <property type="entry name" value="INNER MEMBRANE TRANSPORTER"/>
    <property type="match status" value="1"/>
</dbReference>
<evidence type="ECO:0000256" key="2">
    <source>
        <dbReference type="ARBA" id="ARBA00022475"/>
    </source>
</evidence>
<dbReference type="RefSeq" id="WP_163656168.1">
    <property type="nucleotide sequence ID" value="NZ_JAAGRN010000011.1"/>
</dbReference>
<dbReference type="SUPFAM" id="SSF103481">
    <property type="entry name" value="Multidrug resistance efflux transporter EmrE"/>
    <property type="match status" value="2"/>
</dbReference>
<keyword evidence="5 6" id="KW-0472">Membrane</keyword>
<dbReference type="AlphaFoldDB" id="A0A6B2R200"/>
<feature type="domain" description="EamA" evidence="7">
    <location>
        <begin position="157"/>
        <end position="290"/>
    </location>
</feature>
<keyword evidence="2" id="KW-1003">Cell membrane</keyword>
<evidence type="ECO:0000259" key="7">
    <source>
        <dbReference type="Pfam" id="PF00892"/>
    </source>
</evidence>
<feature type="domain" description="EamA" evidence="7">
    <location>
        <begin position="13"/>
        <end position="143"/>
    </location>
</feature>
<evidence type="ECO:0000256" key="5">
    <source>
        <dbReference type="ARBA" id="ARBA00023136"/>
    </source>
</evidence>
<dbReference type="Pfam" id="PF00892">
    <property type="entry name" value="EamA"/>
    <property type="match status" value="2"/>
</dbReference>
<dbReference type="InterPro" id="IPR050638">
    <property type="entry name" value="AA-Vitamin_Transporters"/>
</dbReference>
<dbReference type="PANTHER" id="PTHR32322:SF18">
    <property type="entry name" value="S-ADENOSYLMETHIONINE_S-ADENOSYLHOMOCYSTEINE TRANSPORTER"/>
    <property type="match status" value="1"/>
</dbReference>
<feature type="transmembrane region" description="Helical" evidence="6">
    <location>
        <begin position="249"/>
        <end position="269"/>
    </location>
</feature>
<evidence type="ECO:0000256" key="1">
    <source>
        <dbReference type="ARBA" id="ARBA00004651"/>
    </source>
</evidence>
<dbReference type="InterPro" id="IPR037185">
    <property type="entry name" value="EmrE-like"/>
</dbReference>
<dbReference type="EMBL" id="JAAGRN010000011">
    <property type="protein sequence ID" value="NDY84351.1"/>
    <property type="molecule type" value="Genomic_DNA"/>
</dbReference>
<comment type="subcellular location">
    <subcellularLocation>
        <location evidence="1">Cell membrane</location>
        <topology evidence="1">Multi-pass membrane protein</topology>
    </subcellularLocation>
</comment>
<protein>
    <submittedName>
        <fullName evidence="8">DMT family transporter</fullName>
    </submittedName>
</protein>
<keyword evidence="3 6" id="KW-0812">Transmembrane</keyword>
<accession>A0A6B2R200</accession>
<comment type="caution">
    <text evidence="8">The sequence shown here is derived from an EMBL/GenBank/DDBJ whole genome shotgun (WGS) entry which is preliminary data.</text>
</comment>
<evidence type="ECO:0000256" key="6">
    <source>
        <dbReference type="SAM" id="Phobius"/>
    </source>
</evidence>
<feature type="transmembrane region" description="Helical" evidence="6">
    <location>
        <begin position="219"/>
        <end position="237"/>
    </location>
</feature>
<evidence type="ECO:0000313" key="8">
    <source>
        <dbReference type="EMBL" id="NDY84351.1"/>
    </source>
</evidence>
<reference evidence="8" key="1">
    <citation type="submission" date="2020-02" db="EMBL/GenBank/DDBJ databases">
        <authorList>
            <person name="Chen W.-M."/>
        </authorList>
    </citation>
    <scope>NUCLEOTIDE SEQUENCE</scope>
    <source>
        <strain evidence="8">NBD-18</strain>
    </source>
</reference>
<keyword evidence="4 6" id="KW-1133">Transmembrane helix</keyword>
<gene>
    <name evidence="8" type="ORF">G3I67_14045</name>
</gene>
<name>A0A6B2R200_9BURK</name>
<evidence type="ECO:0000256" key="3">
    <source>
        <dbReference type="ARBA" id="ARBA00022692"/>
    </source>
</evidence>
<feature type="transmembrane region" description="Helical" evidence="6">
    <location>
        <begin position="275"/>
        <end position="294"/>
    </location>
</feature>
<proteinExistence type="predicted"/>
<feature type="transmembrane region" description="Helical" evidence="6">
    <location>
        <begin position="39"/>
        <end position="59"/>
    </location>
</feature>